<protein>
    <submittedName>
        <fullName evidence="2">Uncharacterized protein</fullName>
    </submittedName>
</protein>
<proteinExistence type="inferred from homology"/>
<evidence type="ECO:0000256" key="1">
    <source>
        <dbReference type="ARBA" id="ARBA00010208"/>
    </source>
</evidence>
<dbReference type="GO" id="GO:0000932">
    <property type="term" value="C:P-body"/>
    <property type="evidence" value="ECO:0007669"/>
    <property type="project" value="TreeGrafter"/>
</dbReference>
<dbReference type="Proteomes" id="UP001176517">
    <property type="component" value="Unassembled WGS sequence"/>
</dbReference>
<dbReference type="Gene3D" id="3.30.200.40">
    <property type="entry name" value="Scavenger mRNA decapping enzyme, N-terminal domain"/>
    <property type="match status" value="1"/>
</dbReference>
<evidence type="ECO:0000313" key="2">
    <source>
        <dbReference type="EMBL" id="KAK0545744.1"/>
    </source>
</evidence>
<sequence>MPSMGYPSSESGTAPSTREPVILNIEKTHFSENFYSSIGSSDQTPSPFSKLESLGENDIYHWLLAWLAPPSETDGSISRSADMKITMIRPATETHILKYSAQAHYLINETPELYEQVVEPWILSQPASRINWVYNILDKKKEQESIIYETLSPQSGFIVRTWPTDEIVPLVIECSQSPAPQIVPDLKWDQRTLSSLYMVAIVHDRSLRTLRDLTKEQVPLLRAIQEAANQVAASRYGLVAGRGPALRCFLHYQPTY</sequence>
<dbReference type="GO" id="GO:0000340">
    <property type="term" value="F:RNA 7-methylguanosine cap binding"/>
    <property type="evidence" value="ECO:0007669"/>
    <property type="project" value="TreeGrafter"/>
</dbReference>
<dbReference type="GO" id="GO:0016787">
    <property type="term" value="F:hydrolase activity"/>
    <property type="evidence" value="ECO:0007669"/>
    <property type="project" value="InterPro"/>
</dbReference>
<keyword evidence="3" id="KW-1185">Reference proteome</keyword>
<organism evidence="2 3">
    <name type="scientific">Tilletia horrida</name>
    <dbReference type="NCBI Taxonomy" id="155126"/>
    <lineage>
        <taxon>Eukaryota</taxon>
        <taxon>Fungi</taxon>
        <taxon>Dikarya</taxon>
        <taxon>Basidiomycota</taxon>
        <taxon>Ustilaginomycotina</taxon>
        <taxon>Exobasidiomycetes</taxon>
        <taxon>Tilletiales</taxon>
        <taxon>Tilletiaceae</taxon>
        <taxon>Tilletia</taxon>
    </lineage>
</organism>
<name>A0AAN6GQC8_9BASI</name>
<dbReference type="InterPro" id="IPR011145">
    <property type="entry name" value="Scavenger_mRNA_decap_enz_N"/>
</dbReference>
<dbReference type="InterPro" id="IPR008594">
    <property type="entry name" value="DcpS/DCS2"/>
</dbReference>
<dbReference type="InterPro" id="IPR036265">
    <property type="entry name" value="HIT-like_sf"/>
</dbReference>
<dbReference type="GO" id="GO:0005634">
    <property type="term" value="C:nucleus"/>
    <property type="evidence" value="ECO:0007669"/>
    <property type="project" value="TreeGrafter"/>
</dbReference>
<dbReference type="GO" id="GO:0000290">
    <property type="term" value="P:deadenylation-dependent decapping of nuclear-transcribed mRNA"/>
    <property type="evidence" value="ECO:0007669"/>
    <property type="project" value="InterPro"/>
</dbReference>
<dbReference type="AlphaFoldDB" id="A0AAN6GQC8"/>
<dbReference type="PANTHER" id="PTHR12978">
    <property type="entry name" value="HISTIDINE TRIAD HIT PROTEIN MEMBER"/>
    <property type="match status" value="1"/>
</dbReference>
<dbReference type="PANTHER" id="PTHR12978:SF0">
    <property type="entry name" value="M7GPPPX DIPHOSPHATASE"/>
    <property type="match status" value="1"/>
</dbReference>
<dbReference type="Pfam" id="PF11969">
    <property type="entry name" value="DcpS_C"/>
    <property type="match status" value="1"/>
</dbReference>
<comment type="similarity">
    <text evidence="1">Belongs to the HIT family.</text>
</comment>
<reference evidence="2" key="1">
    <citation type="journal article" date="2023" name="PhytoFront">
        <title>Draft Genome Resources of Seven Strains of Tilletia horrida, Causal Agent of Kernel Smut of Rice.</title>
        <authorList>
            <person name="Khanal S."/>
            <person name="Antony Babu S."/>
            <person name="Zhou X.G."/>
        </authorList>
    </citation>
    <scope>NUCLEOTIDE SEQUENCE</scope>
    <source>
        <strain evidence="2">TX6</strain>
    </source>
</reference>
<feature type="non-terminal residue" evidence="2">
    <location>
        <position position="256"/>
    </location>
</feature>
<dbReference type="EMBL" id="JAPDMZ010000219">
    <property type="protein sequence ID" value="KAK0545744.1"/>
    <property type="molecule type" value="Genomic_DNA"/>
</dbReference>
<accession>A0AAN6GQC8</accession>
<dbReference type="SUPFAM" id="SSF102860">
    <property type="entry name" value="mRNA decapping enzyme DcpS N-terminal domain"/>
    <property type="match status" value="1"/>
</dbReference>
<comment type="caution">
    <text evidence="2">The sequence shown here is derived from an EMBL/GenBank/DDBJ whole genome shotgun (WGS) entry which is preliminary data.</text>
</comment>
<dbReference type="SUPFAM" id="SSF54197">
    <property type="entry name" value="HIT-like"/>
    <property type="match status" value="1"/>
</dbReference>
<dbReference type="Pfam" id="PF05652">
    <property type="entry name" value="DcpS"/>
    <property type="match status" value="1"/>
</dbReference>
<gene>
    <name evidence="2" type="ORF">OC846_005549</name>
</gene>
<evidence type="ECO:0000313" key="3">
    <source>
        <dbReference type="Proteomes" id="UP001176517"/>
    </source>
</evidence>
<dbReference type="Gene3D" id="3.30.428.10">
    <property type="entry name" value="HIT-like"/>
    <property type="match status" value="1"/>
</dbReference>